<dbReference type="EMBL" id="CM035422">
    <property type="protein sequence ID" value="KAH7373052.1"/>
    <property type="molecule type" value="Genomic_DNA"/>
</dbReference>
<proteinExistence type="predicted"/>
<evidence type="ECO:0000313" key="2">
    <source>
        <dbReference type="EMBL" id="KAH7373051.1"/>
    </source>
</evidence>
<dbReference type="EMBL" id="CM035422">
    <property type="protein sequence ID" value="KAH7373053.1"/>
    <property type="molecule type" value="Genomic_DNA"/>
</dbReference>
<dbReference type="PANTHER" id="PTHR36011">
    <property type="entry name" value="BAT2 DOMAIN PROTEIN"/>
    <property type="match status" value="1"/>
</dbReference>
<dbReference type="EMBL" id="CM035422">
    <property type="protein sequence ID" value="KAH7373051.1"/>
    <property type="molecule type" value="Genomic_DNA"/>
</dbReference>
<dbReference type="OMA" id="MDDKTQS"/>
<dbReference type="PANTHER" id="PTHR36011:SF1">
    <property type="entry name" value="BAT2 DOMAIN PROTEIN"/>
    <property type="match status" value="1"/>
</dbReference>
<evidence type="ECO:0000313" key="3">
    <source>
        <dbReference type="Proteomes" id="UP000825935"/>
    </source>
</evidence>
<feature type="region of interest" description="Disordered" evidence="1">
    <location>
        <begin position="1"/>
        <end position="22"/>
    </location>
</feature>
<sequence length="127" mass="13623">MENSPPTTPLHSDQETSSGWGVAWGNWGNSAFSVFSGIQKVAVSAADEITKNALAVAKDAGRGMVELQDKVTSSLKMQSEDDATNASDTKETEDDTAELPEDKLRRVTLKKLEEAGQDGALSHVCHF</sequence>
<protein>
    <submittedName>
        <fullName evidence="2">Uncharacterized protein</fullName>
    </submittedName>
</protein>
<evidence type="ECO:0000256" key="1">
    <source>
        <dbReference type="SAM" id="MobiDB-lite"/>
    </source>
</evidence>
<feature type="region of interest" description="Disordered" evidence="1">
    <location>
        <begin position="72"/>
        <end position="104"/>
    </location>
</feature>
<reference evidence="2" key="1">
    <citation type="submission" date="2021-08" db="EMBL/GenBank/DDBJ databases">
        <title>WGS assembly of Ceratopteris richardii.</title>
        <authorList>
            <person name="Marchant D.B."/>
            <person name="Chen G."/>
            <person name="Jenkins J."/>
            <person name="Shu S."/>
            <person name="Leebens-Mack J."/>
            <person name="Grimwood J."/>
            <person name="Schmutz J."/>
            <person name="Soltis P."/>
            <person name="Soltis D."/>
            <person name="Chen Z.-H."/>
        </authorList>
    </citation>
    <scope>NUCLEOTIDE SEQUENCE</scope>
    <source>
        <strain evidence="2">Whitten #5841</strain>
        <tissue evidence="2">Leaf</tissue>
    </source>
</reference>
<keyword evidence="3" id="KW-1185">Reference proteome</keyword>
<comment type="caution">
    <text evidence="2">The sequence shown here is derived from an EMBL/GenBank/DDBJ whole genome shotgun (WGS) entry which is preliminary data.</text>
</comment>
<name>A0A8T2SU80_CERRI</name>
<dbReference type="AlphaFoldDB" id="A0A8T2SU80"/>
<organism evidence="2 3">
    <name type="scientific">Ceratopteris richardii</name>
    <name type="common">Triangle waterfern</name>
    <dbReference type="NCBI Taxonomy" id="49495"/>
    <lineage>
        <taxon>Eukaryota</taxon>
        <taxon>Viridiplantae</taxon>
        <taxon>Streptophyta</taxon>
        <taxon>Embryophyta</taxon>
        <taxon>Tracheophyta</taxon>
        <taxon>Polypodiopsida</taxon>
        <taxon>Polypodiidae</taxon>
        <taxon>Polypodiales</taxon>
        <taxon>Pteridineae</taxon>
        <taxon>Pteridaceae</taxon>
        <taxon>Parkerioideae</taxon>
        <taxon>Ceratopteris</taxon>
    </lineage>
</organism>
<accession>A0A8T2SU80</accession>
<dbReference type="Proteomes" id="UP000825935">
    <property type="component" value="Chromosome 17"/>
</dbReference>
<gene>
    <name evidence="2" type="ORF">KP509_17G034900</name>
</gene>
<feature type="compositionally biased region" description="Polar residues" evidence="1">
    <location>
        <begin position="1"/>
        <end position="19"/>
    </location>
</feature>